<keyword evidence="1" id="KW-0472">Membrane</keyword>
<dbReference type="EMBL" id="CACVAR010000147">
    <property type="protein sequence ID" value="CAA6806006.1"/>
    <property type="molecule type" value="Genomic_DNA"/>
</dbReference>
<name>A0A6S6SLC6_9BACT</name>
<organism evidence="2">
    <name type="scientific">uncultured Sulfurovum sp</name>
    <dbReference type="NCBI Taxonomy" id="269237"/>
    <lineage>
        <taxon>Bacteria</taxon>
        <taxon>Pseudomonadati</taxon>
        <taxon>Campylobacterota</taxon>
        <taxon>Epsilonproteobacteria</taxon>
        <taxon>Campylobacterales</taxon>
        <taxon>Sulfurovaceae</taxon>
        <taxon>Sulfurovum</taxon>
        <taxon>environmental samples</taxon>
    </lineage>
</organism>
<reference evidence="2" key="1">
    <citation type="submission" date="2020-01" db="EMBL/GenBank/DDBJ databases">
        <authorList>
            <person name="Meier V. D."/>
            <person name="Meier V D."/>
        </authorList>
    </citation>
    <scope>NUCLEOTIDE SEQUENCE</scope>
    <source>
        <strain evidence="2">HLG_WM_MAG_03</strain>
    </source>
</reference>
<feature type="transmembrane region" description="Helical" evidence="1">
    <location>
        <begin position="49"/>
        <end position="70"/>
    </location>
</feature>
<gene>
    <name evidence="2" type="ORF">HELGO_WM37306</name>
</gene>
<keyword evidence="1" id="KW-0812">Transmembrane</keyword>
<accession>A0A6S6SLC6</accession>
<evidence type="ECO:0000256" key="1">
    <source>
        <dbReference type="SAM" id="Phobius"/>
    </source>
</evidence>
<dbReference type="AlphaFoldDB" id="A0A6S6SLC6"/>
<proteinExistence type="predicted"/>
<keyword evidence="1" id="KW-1133">Transmembrane helix</keyword>
<feature type="transmembrane region" description="Helical" evidence="1">
    <location>
        <begin position="21"/>
        <end position="37"/>
    </location>
</feature>
<evidence type="ECO:0000313" key="2">
    <source>
        <dbReference type="EMBL" id="CAA6806006.1"/>
    </source>
</evidence>
<protein>
    <submittedName>
        <fullName evidence="2">Uncharacterized protein</fullName>
    </submittedName>
</protein>
<sequence>MLQNKKNIYPKELTEHSGMKLNIALSLLFLGVIAVYYKELGVWFLKQSIGFELAIIIILMIVLFLFIMAIKHLLSLNYYGDTALEITSKHLAVGAKLEAIVHLDGHFKAKDLFTVTLKNIYTYNVQTTVYGEGTTDEETNTIWEKTLETEVKKEGKDIFIEFFFNLDIDEGQVETKQLHDKSHYNWVLTVNSSAGKYNFYRTYPLLINKI</sequence>